<evidence type="ECO:0000313" key="1">
    <source>
        <dbReference type="EMBL" id="ERP32033.1"/>
    </source>
</evidence>
<dbReference type="EMBL" id="ASJR01000007">
    <property type="protein sequence ID" value="ERP32033.1"/>
    <property type="molecule type" value="Genomic_DNA"/>
</dbReference>
<gene>
    <name evidence="1" type="ORF">CALK_1014</name>
</gene>
<dbReference type="Proteomes" id="UP000017148">
    <property type="component" value="Unassembled WGS sequence"/>
</dbReference>
<proteinExistence type="predicted"/>
<keyword evidence="2" id="KW-1185">Reference proteome</keyword>
<protein>
    <submittedName>
        <fullName evidence="1">Uncharacterized protein</fullName>
    </submittedName>
</protein>
<organism evidence="1 2">
    <name type="scientific">Chitinivibrio alkaliphilus ACht1</name>
    <dbReference type="NCBI Taxonomy" id="1313304"/>
    <lineage>
        <taxon>Bacteria</taxon>
        <taxon>Pseudomonadati</taxon>
        <taxon>Fibrobacterota</taxon>
        <taxon>Chitinivibrionia</taxon>
        <taxon>Chitinivibrionales</taxon>
        <taxon>Chitinivibrionaceae</taxon>
        <taxon>Chitinivibrio</taxon>
    </lineage>
</organism>
<accession>U7D7W6</accession>
<name>U7D7W6_9BACT</name>
<sequence length="90" mass="10229">MAKILFEAGSIQTDSKYFKSIVRKKEENGQWNIDKTLVSLRVSFSSPQEAATLAQYDIMTAREKAMANRGTYTMDHYLVALGYQELDQDA</sequence>
<reference evidence="1 2" key="1">
    <citation type="journal article" date="2013" name="Environ. Microbiol.">
        <title>Genome analysis of Chitinivibrio alkaliphilus gen. nov., sp. nov., a novel extremely haloalkaliphilic anaerobic chitinolytic bacterium from the candidate phylum Termite Group 3.</title>
        <authorList>
            <person name="Sorokin D.Y."/>
            <person name="Gumerov V.M."/>
            <person name="Rakitin A.L."/>
            <person name="Beletsky A.V."/>
            <person name="Damste J.S."/>
            <person name="Muyzer G."/>
            <person name="Mardanov A.V."/>
            <person name="Ravin N.V."/>
        </authorList>
    </citation>
    <scope>NUCLEOTIDE SEQUENCE [LARGE SCALE GENOMIC DNA]</scope>
    <source>
        <strain evidence="1 2">ACht1</strain>
    </source>
</reference>
<comment type="caution">
    <text evidence="1">The sequence shown here is derived from an EMBL/GenBank/DDBJ whole genome shotgun (WGS) entry which is preliminary data.</text>
</comment>
<evidence type="ECO:0000313" key="2">
    <source>
        <dbReference type="Proteomes" id="UP000017148"/>
    </source>
</evidence>
<dbReference type="RefSeq" id="WP_022636508.1">
    <property type="nucleotide sequence ID" value="NZ_ASJR01000007.1"/>
</dbReference>
<dbReference type="STRING" id="1313304.CALK_1014"/>
<dbReference type="AlphaFoldDB" id="U7D7W6"/>